<accession>A0A3Q7EXM5</accession>
<evidence type="ECO:0000313" key="1">
    <source>
        <dbReference type="EnsemblPlants" id="Solyc01g057440.3.1"/>
    </source>
</evidence>
<dbReference type="Gramene" id="Solyc01g057440.3.1">
    <property type="protein sequence ID" value="Solyc01g057440.3.1"/>
    <property type="gene ID" value="Solyc01g057440.3"/>
</dbReference>
<reference evidence="1" key="1">
    <citation type="journal article" date="2012" name="Nature">
        <title>The tomato genome sequence provides insights into fleshy fruit evolution.</title>
        <authorList>
            <consortium name="Tomato Genome Consortium"/>
        </authorList>
    </citation>
    <scope>NUCLEOTIDE SEQUENCE [LARGE SCALE GENOMIC DNA]</scope>
    <source>
        <strain evidence="1">cv. Heinz 1706</strain>
    </source>
</reference>
<reference evidence="1" key="2">
    <citation type="submission" date="2019-01" db="UniProtKB">
        <authorList>
            <consortium name="EnsemblPlants"/>
        </authorList>
    </citation>
    <scope>IDENTIFICATION</scope>
    <source>
        <strain evidence="1">cv. Heinz 1706</strain>
    </source>
</reference>
<keyword evidence="2" id="KW-1185">Reference proteome</keyword>
<protein>
    <submittedName>
        <fullName evidence="1">Uncharacterized protein</fullName>
    </submittedName>
</protein>
<dbReference type="AlphaFoldDB" id="A0A3Q7EXM5"/>
<dbReference type="InParanoid" id="A0A3Q7EXM5"/>
<organism evidence="1">
    <name type="scientific">Solanum lycopersicum</name>
    <name type="common">Tomato</name>
    <name type="synonym">Lycopersicon esculentum</name>
    <dbReference type="NCBI Taxonomy" id="4081"/>
    <lineage>
        <taxon>Eukaryota</taxon>
        <taxon>Viridiplantae</taxon>
        <taxon>Streptophyta</taxon>
        <taxon>Embryophyta</taxon>
        <taxon>Tracheophyta</taxon>
        <taxon>Spermatophyta</taxon>
        <taxon>Magnoliopsida</taxon>
        <taxon>eudicotyledons</taxon>
        <taxon>Gunneridae</taxon>
        <taxon>Pentapetalae</taxon>
        <taxon>asterids</taxon>
        <taxon>lamiids</taxon>
        <taxon>Solanales</taxon>
        <taxon>Solanaceae</taxon>
        <taxon>Solanoideae</taxon>
        <taxon>Solaneae</taxon>
        <taxon>Solanum</taxon>
        <taxon>Solanum subgen. Lycopersicon</taxon>
    </lineage>
</organism>
<name>A0A3Q7EXM5_SOLLC</name>
<sequence length="56" mass="6456">MNPFAGLHDFRLCLLLDYSPKQNNLQFSFNFQEYLRMSSFSSSLLATTKVSYLIGT</sequence>
<dbReference type="EnsemblPlants" id="Solyc01g057440.3.1">
    <property type="protein sequence ID" value="Solyc01g057440.3.1"/>
    <property type="gene ID" value="Solyc01g057440.3"/>
</dbReference>
<proteinExistence type="predicted"/>
<dbReference type="PaxDb" id="4081-Solyc01g057440.2.1"/>
<dbReference type="Proteomes" id="UP000004994">
    <property type="component" value="Chromosome 1"/>
</dbReference>
<evidence type="ECO:0000313" key="2">
    <source>
        <dbReference type="Proteomes" id="UP000004994"/>
    </source>
</evidence>